<feature type="domain" description="Thioredoxin" evidence="14">
    <location>
        <begin position="4"/>
        <end position="156"/>
    </location>
</feature>
<dbReference type="InterPro" id="IPR024706">
    <property type="entry name" value="Peroxiredoxin_AhpC-typ"/>
</dbReference>
<evidence type="ECO:0000256" key="13">
    <source>
        <dbReference type="PIRSR" id="PIRSR000239-1"/>
    </source>
</evidence>
<dbReference type="PROSITE" id="PS51352">
    <property type="entry name" value="THIOREDOXIN_2"/>
    <property type="match status" value="1"/>
</dbReference>
<keyword evidence="5" id="KW-0049">Antioxidant</keyword>
<dbReference type="Proteomes" id="UP000295765">
    <property type="component" value="Unassembled WGS sequence"/>
</dbReference>
<evidence type="ECO:0000256" key="7">
    <source>
        <dbReference type="ARBA" id="ARBA00023157"/>
    </source>
</evidence>
<evidence type="ECO:0000256" key="12">
    <source>
        <dbReference type="ARBA" id="ARBA00049091"/>
    </source>
</evidence>
<keyword evidence="7" id="KW-1015">Disulfide bond</keyword>
<dbReference type="PIRSF" id="PIRSF000239">
    <property type="entry name" value="AHPC"/>
    <property type="match status" value="1"/>
</dbReference>
<evidence type="ECO:0000256" key="2">
    <source>
        <dbReference type="ARBA" id="ARBA00011245"/>
    </source>
</evidence>
<dbReference type="AlphaFoldDB" id="A0A4R2KT39"/>
<dbReference type="PANTHER" id="PTHR42801">
    <property type="entry name" value="THIOREDOXIN-DEPENDENT PEROXIDE REDUCTASE"/>
    <property type="match status" value="1"/>
</dbReference>
<keyword evidence="4" id="KW-0575">Peroxidase</keyword>
<dbReference type="GO" id="GO:0005737">
    <property type="term" value="C:cytoplasm"/>
    <property type="evidence" value="ECO:0007669"/>
    <property type="project" value="TreeGrafter"/>
</dbReference>
<dbReference type="InterPro" id="IPR000866">
    <property type="entry name" value="AhpC/TSA"/>
</dbReference>
<evidence type="ECO:0000256" key="8">
    <source>
        <dbReference type="ARBA" id="ARBA00023284"/>
    </source>
</evidence>
<dbReference type="SUPFAM" id="SSF52833">
    <property type="entry name" value="Thioredoxin-like"/>
    <property type="match status" value="1"/>
</dbReference>
<keyword evidence="16" id="KW-1185">Reference proteome</keyword>
<protein>
    <recommendedName>
        <fullName evidence="3">thioredoxin-dependent peroxiredoxin</fullName>
        <ecNumber evidence="3">1.11.1.24</ecNumber>
    </recommendedName>
    <alternativeName>
        <fullName evidence="9">Thioredoxin peroxidase</fullName>
    </alternativeName>
    <alternativeName>
        <fullName evidence="11">Thioredoxin-dependent peroxiredoxin Bcp</fullName>
    </alternativeName>
</protein>
<comment type="similarity">
    <text evidence="10">Belongs to the peroxiredoxin family. BCP/PrxQ subfamily.</text>
</comment>
<gene>
    <name evidence="15" type="ORF">EV699_1273</name>
</gene>
<accession>A0A4R2KT39</accession>
<comment type="caution">
    <text evidence="15">The sequence shown here is derived from an EMBL/GenBank/DDBJ whole genome shotgun (WGS) entry which is preliminary data.</text>
</comment>
<feature type="active site" description="Cysteine sulfenic acid (-SOH) intermediate; for peroxidase activity" evidence="13">
    <location>
        <position position="46"/>
    </location>
</feature>
<comment type="catalytic activity">
    <reaction evidence="12">
        <text>a hydroperoxide + [thioredoxin]-dithiol = an alcohol + [thioredoxin]-disulfide + H2O</text>
        <dbReference type="Rhea" id="RHEA:62620"/>
        <dbReference type="Rhea" id="RHEA-COMP:10698"/>
        <dbReference type="Rhea" id="RHEA-COMP:10700"/>
        <dbReference type="ChEBI" id="CHEBI:15377"/>
        <dbReference type="ChEBI" id="CHEBI:29950"/>
        <dbReference type="ChEBI" id="CHEBI:30879"/>
        <dbReference type="ChEBI" id="CHEBI:35924"/>
        <dbReference type="ChEBI" id="CHEBI:50058"/>
        <dbReference type="EC" id="1.11.1.24"/>
    </reaction>
</comment>
<dbReference type="RefSeq" id="WP_132545486.1">
    <property type="nucleotide sequence ID" value="NZ_SLWY01000027.1"/>
</dbReference>
<dbReference type="CDD" id="cd03017">
    <property type="entry name" value="PRX_BCP"/>
    <property type="match status" value="1"/>
</dbReference>
<dbReference type="GO" id="GO:0045454">
    <property type="term" value="P:cell redox homeostasis"/>
    <property type="evidence" value="ECO:0007669"/>
    <property type="project" value="TreeGrafter"/>
</dbReference>
<evidence type="ECO:0000313" key="15">
    <source>
        <dbReference type="EMBL" id="TCO76964.1"/>
    </source>
</evidence>
<evidence type="ECO:0000259" key="14">
    <source>
        <dbReference type="PROSITE" id="PS51352"/>
    </source>
</evidence>
<dbReference type="PANTHER" id="PTHR42801:SF4">
    <property type="entry name" value="AHPC_TSA FAMILY PROTEIN"/>
    <property type="match status" value="1"/>
</dbReference>
<dbReference type="FunFam" id="3.40.30.10:FF:000007">
    <property type="entry name" value="Thioredoxin-dependent thiol peroxidase"/>
    <property type="match status" value="1"/>
</dbReference>
<keyword evidence="6" id="KW-0560">Oxidoreductase</keyword>
<evidence type="ECO:0000256" key="5">
    <source>
        <dbReference type="ARBA" id="ARBA00022862"/>
    </source>
</evidence>
<dbReference type="InterPro" id="IPR050924">
    <property type="entry name" value="Peroxiredoxin_BCP/PrxQ"/>
</dbReference>
<evidence type="ECO:0000256" key="10">
    <source>
        <dbReference type="ARBA" id="ARBA00038489"/>
    </source>
</evidence>
<evidence type="ECO:0000256" key="9">
    <source>
        <dbReference type="ARBA" id="ARBA00032824"/>
    </source>
</evidence>
<dbReference type="GO" id="GO:0008379">
    <property type="term" value="F:thioredoxin peroxidase activity"/>
    <property type="evidence" value="ECO:0007669"/>
    <property type="project" value="TreeGrafter"/>
</dbReference>
<dbReference type="Pfam" id="PF00578">
    <property type="entry name" value="AhpC-TSA"/>
    <property type="match status" value="1"/>
</dbReference>
<evidence type="ECO:0000256" key="4">
    <source>
        <dbReference type="ARBA" id="ARBA00022559"/>
    </source>
</evidence>
<organism evidence="15 16">
    <name type="scientific">Plasticicumulans lactativorans</name>
    <dbReference type="NCBI Taxonomy" id="1133106"/>
    <lineage>
        <taxon>Bacteria</taxon>
        <taxon>Pseudomonadati</taxon>
        <taxon>Pseudomonadota</taxon>
        <taxon>Gammaproteobacteria</taxon>
        <taxon>Candidatus Competibacteraceae</taxon>
        <taxon>Plasticicumulans</taxon>
    </lineage>
</organism>
<dbReference type="GO" id="GO:0034599">
    <property type="term" value="P:cellular response to oxidative stress"/>
    <property type="evidence" value="ECO:0007669"/>
    <property type="project" value="TreeGrafter"/>
</dbReference>
<comment type="function">
    <text evidence="1">Thiol-specific peroxidase that catalyzes the reduction of hydrogen peroxide and organic hydroperoxides to water and alcohols, respectively. Plays a role in cell protection against oxidative stress by detoxifying peroxides and as sensor of hydrogen peroxide-mediated signaling events.</text>
</comment>
<evidence type="ECO:0000256" key="3">
    <source>
        <dbReference type="ARBA" id="ARBA00013017"/>
    </source>
</evidence>
<dbReference type="InterPro" id="IPR036249">
    <property type="entry name" value="Thioredoxin-like_sf"/>
</dbReference>
<comment type="subunit">
    <text evidence="2">Monomer.</text>
</comment>
<dbReference type="EC" id="1.11.1.24" evidence="3"/>
<proteinExistence type="inferred from homology"/>
<dbReference type="OrthoDB" id="9812811at2"/>
<name>A0A4R2KT39_9GAMM</name>
<sequence length="156" mass="17330">MDTPCIGQPVPDFSAVATGGKSIHLSELRGAHVVLYFYPKDATPGCTTEGREFRDLHADFEQAEAVVLGVSRDSVKSHEKFRTTECFPFDLISDTDEALCRLFDVIKSKKMYGKDVVGVERSTFLIDRAGVLRQEWRKVRAEGHAQEVLAAVRALA</sequence>
<evidence type="ECO:0000256" key="11">
    <source>
        <dbReference type="ARBA" id="ARBA00042639"/>
    </source>
</evidence>
<reference evidence="15 16" key="1">
    <citation type="submission" date="2019-03" db="EMBL/GenBank/DDBJ databases">
        <title>Genomic Encyclopedia of Type Strains, Phase IV (KMG-IV): sequencing the most valuable type-strain genomes for metagenomic binning, comparative biology and taxonomic classification.</title>
        <authorList>
            <person name="Goeker M."/>
        </authorList>
    </citation>
    <scope>NUCLEOTIDE SEQUENCE [LARGE SCALE GENOMIC DNA]</scope>
    <source>
        <strain evidence="15 16">DSM 25287</strain>
    </source>
</reference>
<dbReference type="EMBL" id="SLWY01000027">
    <property type="protein sequence ID" value="TCO76964.1"/>
    <property type="molecule type" value="Genomic_DNA"/>
</dbReference>
<evidence type="ECO:0000256" key="1">
    <source>
        <dbReference type="ARBA" id="ARBA00003330"/>
    </source>
</evidence>
<evidence type="ECO:0000313" key="16">
    <source>
        <dbReference type="Proteomes" id="UP000295765"/>
    </source>
</evidence>
<evidence type="ECO:0000256" key="6">
    <source>
        <dbReference type="ARBA" id="ARBA00023002"/>
    </source>
</evidence>
<dbReference type="InterPro" id="IPR013766">
    <property type="entry name" value="Thioredoxin_domain"/>
</dbReference>
<dbReference type="Gene3D" id="3.40.30.10">
    <property type="entry name" value="Glutaredoxin"/>
    <property type="match status" value="1"/>
</dbReference>
<keyword evidence="8" id="KW-0676">Redox-active center</keyword>